<gene>
    <name evidence="1" type="ORF">MRATA1EN22A_LOCUS2405</name>
</gene>
<reference evidence="1" key="2">
    <citation type="submission" date="2025-03" db="EMBL/GenBank/DDBJ databases">
        <authorList>
            <consortium name="ELIXIR-Norway"/>
            <consortium name="Elixir Norway"/>
        </authorList>
    </citation>
    <scope>NUCLEOTIDE SEQUENCE</scope>
</reference>
<protein>
    <submittedName>
        <fullName evidence="1">Uncharacterized protein</fullName>
    </submittedName>
</protein>
<sequence>MVAGAFSLPHPPPLGMLSGGSFYYGYLFNFFFFLGKPSCLVTEGSGLKKKKKAAAADAAGPVCVCVCVYVCVCVLVHLSWVAGAALGKFRLFFFFCNLLFRRVCLHPSPRGRPSRTRPHRPRPRGAPGTPSGPGPAREGPRPPLPRPRPRRGEGRAEWDSFRLVQPRRARSSQHFSSSSLWSLYSAERCC</sequence>
<reference evidence="1" key="1">
    <citation type="submission" date="2023-05" db="EMBL/GenBank/DDBJ databases">
        <authorList>
            <consortium name="ELIXIR-Norway"/>
        </authorList>
    </citation>
    <scope>NUCLEOTIDE SEQUENCE</scope>
</reference>
<organism evidence="1 2">
    <name type="scientific">Rangifer tarandus platyrhynchus</name>
    <name type="common">Svalbard reindeer</name>
    <dbReference type="NCBI Taxonomy" id="3082113"/>
    <lineage>
        <taxon>Eukaryota</taxon>
        <taxon>Metazoa</taxon>
        <taxon>Chordata</taxon>
        <taxon>Craniata</taxon>
        <taxon>Vertebrata</taxon>
        <taxon>Euteleostomi</taxon>
        <taxon>Mammalia</taxon>
        <taxon>Eutheria</taxon>
        <taxon>Laurasiatheria</taxon>
        <taxon>Artiodactyla</taxon>
        <taxon>Ruminantia</taxon>
        <taxon>Pecora</taxon>
        <taxon>Cervidae</taxon>
        <taxon>Odocoileinae</taxon>
        <taxon>Rangifer</taxon>
    </lineage>
</organism>
<proteinExistence type="predicted"/>
<evidence type="ECO:0000313" key="2">
    <source>
        <dbReference type="Proteomes" id="UP001162501"/>
    </source>
</evidence>
<name>A0AC59Y6G8_RANTA</name>
<evidence type="ECO:0000313" key="1">
    <source>
        <dbReference type="EMBL" id="CAM9429790.1"/>
    </source>
</evidence>
<dbReference type="EMBL" id="OX596094">
    <property type="protein sequence ID" value="CAM9429790.1"/>
    <property type="molecule type" value="Genomic_DNA"/>
</dbReference>
<accession>A0AC59Y6G8</accession>
<dbReference type="Proteomes" id="UP001162501">
    <property type="component" value="Chromosome 10"/>
</dbReference>